<evidence type="ECO:0000256" key="1">
    <source>
        <dbReference type="ARBA" id="ARBA00004533"/>
    </source>
</evidence>
<dbReference type="PANTHER" id="PTHR30606">
    <property type="entry name" value="LIPID A BIOSYNTHESIS LAUROYL ACYLTRANSFERASE"/>
    <property type="match status" value="1"/>
</dbReference>
<dbReference type="GO" id="GO:0005886">
    <property type="term" value="C:plasma membrane"/>
    <property type="evidence" value="ECO:0007669"/>
    <property type="project" value="UniProtKB-SubCell"/>
</dbReference>
<evidence type="ECO:0000256" key="5">
    <source>
        <dbReference type="ARBA" id="ARBA00023136"/>
    </source>
</evidence>
<evidence type="ECO:0000256" key="6">
    <source>
        <dbReference type="ARBA" id="ARBA00023315"/>
    </source>
</evidence>
<dbReference type="OrthoDB" id="9803456at2"/>
<protein>
    <submittedName>
        <fullName evidence="7">KDO2-lipid IV(A) lauroyltransferase</fullName>
    </submittedName>
</protein>
<keyword evidence="6" id="KW-0012">Acyltransferase</keyword>
<keyword evidence="8" id="KW-1185">Reference proteome</keyword>
<dbReference type="AlphaFoldDB" id="A0A4V3DIU9"/>
<keyword evidence="2" id="KW-1003">Cell membrane</keyword>
<dbReference type="CDD" id="cd07984">
    <property type="entry name" value="LPLAT_LABLAT-like"/>
    <property type="match status" value="1"/>
</dbReference>
<organism evidence="7 8">
    <name type="scientific">Marinicella litoralis</name>
    <dbReference type="NCBI Taxonomy" id="644220"/>
    <lineage>
        <taxon>Bacteria</taxon>
        <taxon>Pseudomonadati</taxon>
        <taxon>Pseudomonadota</taxon>
        <taxon>Gammaproteobacteria</taxon>
        <taxon>Lysobacterales</taxon>
        <taxon>Marinicellaceae</taxon>
        <taxon>Marinicella</taxon>
    </lineage>
</organism>
<accession>A0A4V3DIU9</accession>
<evidence type="ECO:0000256" key="4">
    <source>
        <dbReference type="ARBA" id="ARBA00022679"/>
    </source>
</evidence>
<evidence type="ECO:0000313" key="7">
    <source>
        <dbReference type="EMBL" id="TDR23271.1"/>
    </source>
</evidence>
<comment type="subcellular location">
    <subcellularLocation>
        <location evidence="1">Cell inner membrane</location>
    </subcellularLocation>
</comment>
<dbReference type="Pfam" id="PF03279">
    <property type="entry name" value="Lip_A_acyltrans"/>
    <property type="match status" value="1"/>
</dbReference>
<proteinExistence type="predicted"/>
<keyword evidence="5" id="KW-0472">Membrane</keyword>
<dbReference type="RefSeq" id="WP_099018077.1">
    <property type="nucleotide sequence ID" value="NZ_NIHB01000001.1"/>
</dbReference>
<dbReference type="GO" id="GO:0016746">
    <property type="term" value="F:acyltransferase activity"/>
    <property type="evidence" value="ECO:0007669"/>
    <property type="project" value="UniProtKB-KW"/>
</dbReference>
<keyword evidence="3" id="KW-0997">Cell inner membrane</keyword>
<dbReference type="Proteomes" id="UP000295724">
    <property type="component" value="Unassembled WGS sequence"/>
</dbReference>
<comment type="caution">
    <text evidence="7">The sequence shown here is derived from an EMBL/GenBank/DDBJ whole genome shotgun (WGS) entry which is preliminary data.</text>
</comment>
<evidence type="ECO:0000313" key="8">
    <source>
        <dbReference type="Proteomes" id="UP000295724"/>
    </source>
</evidence>
<dbReference type="GO" id="GO:0009247">
    <property type="term" value="P:glycolipid biosynthetic process"/>
    <property type="evidence" value="ECO:0007669"/>
    <property type="project" value="UniProtKB-ARBA"/>
</dbReference>
<name>A0A4V3DIU9_9GAMM</name>
<dbReference type="EMBL" id="SNZB01000001">
    <property type="protein sequence ID" value="TDR23271.1"/>
    <property type="molecule type" value="Genomic_DNA"/>
</dbReference>
<dbReference type="PANTHER" id="PTHR30606:SF10">
    <property type="entry name" value="PHOSPHATIDYLINOSITOL MANNOSIDE ACYLTRANSFERASE"/>
    <property type="match status" value="1"/>
</dbReference>
<evidence type="ECO:0000256" key="2">
    <source>
        <dbReference type="ARBA" id="ARBA00022475"/>
    </source>
</evidence>
<sequence>MRSFLFQFIIHITSWLKLKTAQQWAAFIGKMVWRWSEKQRRITLTNIKLCYPTLSTDEQIKLAQEALKETIKSMFEMGVVWKKHKNSIESLINNIHGLDVLEAALAKQQGLLMAVPHFGNWEVLNLWLSRHQGFSFLYKPPEDKKIEQLLLRYRGSGGANQITADAKGVRKIFKVLKQNNILAILPDQQPKNGQGVYAPFMGQAAYTMTLFAKIAGKTKVPVVFAVAERLSDGKGFDLHFKLAADTIYNDVNESVITMNKTIASLVAINPSQYQWTYKRFSIQADGSKPYQKPSN</sequence>
<reference evidence="7 8" key="1">
    <citation type="submission" date="2019-03" db="EMBL/GenBank/DDBJ databases">
        <title>Genomic Encyclopedia of Type Strains, Phase IV (KMG-IV): sequencing the most valuable type-strain genomes for metagenomic binning, comparative biology and taxonomic classification.</title>
        <authorList>
            <person name="Goeker M."/>
        </authorList>
    </citation>
    <scope>NUCLEOTIDE SEQUENCE [LARGE SCALE GENOMIC DNA]</scope>
    <source>
        <strain evidence="7 8">DSM 25488</strain>
    </source>
</reference>
<keyword evidence="4 7" id="KW-0808">Transferase</keyword>
<dbReference type="InterPro" id="IPR004960">
    <property type="entry name" value="LipA_acyltrans"/>
</dbReference>
<gene>
    <name evidence="7" type="ORF">C8D91_0131</name>
</gene>
<evidence type="ECO:0000256" key="3">
    <source>
        <dbReference type="ARBA" id="ARBA00022519"/>
    </source>
</evidence>
<dbReference type="PIRSF" id="PIRSF026649">
    <property type="entry name" value="MsbB"/>
    <property type="match status" value="1"/>
</dbReference>